<dbReference type="Proteomes" id="UP000242175">
    <property type="component" value="Chromosome large"/>
</dbReference>
<dbReference type="Pfam" id="PF04222">
    <property type="entry name" value="DUF416"/>
    <property type="match status" value="1"/>
</dbReference>
<gene>
    <name evidence="1" type="ORF">CF386_03950</name>
</gene>
<reference evidence="1 2" key="1">
    <citation type="journal article" date="2016" name="Int. J. Syst. Evol. Microbiol.">
        <title>Paraphotobacterium marinum gen. nov., sp. nov., a member of the family Vibrionaceae, isolated from surface seawater.</title>
        <authorList>
            <person name="Huang Z."/>
            <person name="Dong C."/>
            <person name="Shao Z."/>
        </authorList>
    </citation>
    <scope>NUCLEOTIDE SEQUENCE [LARGE SCALE GENOMIC DNA]</scope>
    <source>
        <strain evidence="1 2">NSCS20N07D</strain>
    </source>
</reference>
<keyword evidence="2" id="KW-1185">Reference proteome</keyword>
<dbReference type="Gene3D" id="1.20.1590.10">
    <property type="entry name" value="YP_001051499.1 domain like"/>
    <property type="match status" value="1"/>
</dbReference>
<dbReference type="InterPro" id="IPR007338">
    <property type="entry name" value="DUF416"/>
</dbReference>
<name>A0A220VDD7_9GAMM</name>
<evidence type="ECO:0000313" key="2">
    <source>
        <dbReference type="Proteomes" id="UP000242175"/>
    </source>
</evidence>
<proteinExistence type="predicted"/>
<sequence length="168" mass="20174">MLLMNHINLFVELEELPENKKYLFVNIMSDRALRILKNNNFLEKNSLLKFFENIVDLSWNNLIDNKLTINWDGQLDKLSTLIDDYENEELPYKFSIYELSDLIISSWSIKIIDKDFFYKLSNIFLRDMTEKKQVFELEVQDEIFKMICGIKNNFNVAVKEIRMELKDL</sequence>
<organism evidence="1 2">
    <name type="scientific">Paraphotobacterium marinum</name>
    <dbReference type="NCBI Taxonomy" id="1755811"/>
    <lineage>
        <taxon>Bacteria</taxon>
        <taxon>Pseudomonadati</taxon>
        <taxon>Pseudomonadota</taxon>
        <taxon>Gammaproteobacteria</taxon>
        <taxon>Vibrionales</taxon>
        <taxon>Vibrionaceae</taxon>
        <taxon>Paraphotobacterium</taxon>
    </lineage>
</organism>
<dbReference type="InterPro" id="IPR023381">
    <property type="entry name" value="YP001051499.1-like_dom_sf"/>
</dbReference>
<protein>
    <submittedName>
        <fullName evidence="1">Uncharacterized protein</fullName>
    </submittedName>
</protein>
<dbReference type="KEGG" id="pmai:CF386_03950"/>
<evidence type="ECO:0000313" key="1">
    <source>
        <dbReference type="EMBL" id="ASK78236.1"/>
    </source>
</evidence>
<dbReference type="EMBL" id="CP022355">
    <property type="protein sequence ID" value="ASK78236.1"/>
    <property type="molecule type" value="Genomic_DNA"/>
</dbReference>
<accession>A0A220VDD7</accession>
<dbReference type="AlphaFoldDB" id="A0A220VDD7"/>